<dbReference type="InterPro" id="IPR013078">
    <property type="entry name" value="His_Pase_superF_clade-1"/>
</dbReference>
<reference evidence="2" key="1">
    <citation type="submission" date="2021-04" db="EMBL/GenBank/DDBJ databases">
        <authorList>
            <person name="Rodrigo-Torres L."/>
            <person name="Arahal R. D."/>
            <person name="Lucena T."/>
        </authorList>
    </citation>
    <scope>NUCLEOTIDE SEQUENCE</scope>
    <source>
        <strain evidence="2">CECT 9275</strain>
    </source>
</reference>
<dbReference type="Gene3D" id="3.40.50.1240">
    <property type="entry name" value="Phosphoglycerate mutase-like"/>
    <property type="match status" value="1"/>
</dbReference>
<dbReference type="Proteomes" id="UP000680038">
    <property type="component" value="Unassembled WGS sequence"/>
</dbReference>
<keyword evidence="3" id="KW-1185">Reference proteome</keyword>
<organism evidence="2 3">
    <name type="scientific">Dyadobacter helix</name>
    <dbReference type="NCBI Taxonomy" id="2822344"/>
    <lineage>
        <taxon>Bacteria</taxon>
        <taxon>Pseudomonadati</taxon>
        <taxon>Bacteroidota</taxon>
        <taxon>Cytophagia</taxon>
        <taxon>Cytophagales</taxon>
        <taxon>Spirosomataceae</taxon>
        <taxon>Dyadobacter</taxon>
    </lineage>
</organism>
<evidence type="ECO:0008006" key="4">
    <source>
        <dbReference type="Google" id="ProtNLM"/>
    </source>
</evidence>
<evidence type="ECO:0000256" key="1">
    <source>
        <dbReference type="ARBA" id="ARBA00022801"/>
    </source>
</evidence>
<sequence length="168" mass="18854">MKKTLLLVRHATAEEISYGVKDFDRQLVGKGMTESAVMGKWLSDNRIRPDRYVSSPAARAFKTAEIVGDQLKFEVDAIVMDQELYGNGPKGYLHAVNTTPDDTHCLILFGHNPDITYFAEYLSRANIGSMEKASVVLIEFENLSWAEISGKTGSFISYTTPRQVREEE</sequence>
<dbReference type="EMBL" id="CAJRAF010000001">
    <property type="protein sequence ID" value="CAG4993577.1"/>
    <property type="molecule type" value="Genomic_DNA"/>
</dbReference>
<dbReference type="InterPro" id="IPR051021">
    <property type="entry name" value="Mito_Ser/Thr_phosphatase"/>
</dbReference>
<dbReference type="SUPFAM" id="SSF53254">
    <property type="entry name" value="Phosphoglycerate mutase-like"/>
    <property type="match status" value="1"/>
</dbReference>
<keyword evidence="1" id="KW-0378">Hydrolase</keyword>
<dbReference type="GO" id="GO:0016787">
    <property type="term" value="F:hydrolase activity"/>
    <property type="evidence" value="ECO:0007669"/>
    <property type="project" value="UniProtKB-KW"/>
</dbReference>
<evidence type="ECO:0000313" key="3">
    <source>
        <dbReference type="Proteomes" id="UP000680038"/>
    </source>
</evidence>
<gene>
    <name evidence="2" type="ORF">DYBT9275_01194</name>
</gene>
<evidence type="ECO:0000313" key="2">
    <source>
        <dbReference type="EMBL" id="CAG4993577.1"/>
    </source>
</evidence>
<protein>
    <recommendedName>
        <fullName evidence="4">Phosphohistidine phosphatase</fullName>
    </recommendedName>
</protein>
<dbReference type="Pfam" id="PF00300">
    <property type="entry name" value="His_Phos_1"/>
    <property type="match status" value="1"/>
</dbReference>
<dbReference type="InterPro" id="IPR029033">
    <property type="entry name" value="His_PPase_superfam"/>
</dbReference>
<dbReference type="CDD" id="cd07040">
    <property type="entry name" value="HP"/>
    <property type="match status" value="1"/>
</dbReference>
<dbReference type="PANTHER" id="PTHR20935">
    <property type="entry name" value="PHOSPHOGLYCERATE MUTASE-RELATED"/>
    <property type="match status" value="1"/>
</dbReference>
<proteinExistence type="predicted"/>
<name>A0A916N4U5_9BACT</name>
<dbReference type="PANTHER" id="PTHR20935:SF1">
    <property type="entry name" value="SLL1549 PROTEIN"/>
    <property type="match status" value="1"/>
</dbReference>
<accession>A0A916N4U5</accession>
<comment type="caution">
    <text evidence="2">The sequence shown here is derived from an EMBL/GenBank/DDBJ whole genome shotgun (WGS) entry which is preliminary data.</text>
</comment>
<dbReference type="RefSeq" id="WP_215237874.1">
    <property type="nucleotide sequence ID" value="NZ_CAJRAF010000001.1"/>
</dbReference>
<dbReference type="AlphaFoldDB" id="A0A916N4U5"/>